<dbReference type="EMBL" id="CGCX01002153">
    <property type="protein sequence ID" value="CFS07662.1"/>
    <property type="molecule type" value="Genomic_DNA"/>
</dbReference>
<dbReference type="Proteomes" id="UP000046680">
    <property type="component" value="Unassembled WGS sequence"/>
</dbReference>
<evidence type="ECO:0000313" key="2">
    <source>
        <dbReference type="EMBL" id="CFS07662.1"/>
    </source>
</evidence>
<dbReference type="Proteomes" id="UP000044938">
    <property type="component" value="Unassembled WGS sequence"/>
</dbReference>
<evidence type="ECO:0000313" key="4">
    <source>
        <dbReference type="Proteomes" id="UP000044938"/>
    </source>
</evidence>
<dbReference type="AlphaFoldDB" id="A0A655JSL5"/>
<evidence type="ECO:0000313" key="1">
    <source>
        <dbReference type="EMBL" id="CFE84108.1"/>
    </source>
</evidence>
<proteinExistence type="predicted"/>
<sequence length="42" mass="4481">MVNGVARAVSMIRSASSEHTTPVATARARVWRMFTSASTKTG</sequence>
<dbReference type="EMBL" id="CFOH01001376">
    <property type="protein sequence ID" value="CFE84108.1"/>
    <property type="molecule type" value="Genomic_DNA"/>
</dbReference>
<dbReference type="EMBL" id="CSAJ01001204">
    <property type="protein sequence ID" value="COX73093.1"/>
    <property type="molecule type" value="Genomic_DNA"/>
</dbReference>
<evidence type="ECO:0000313" key="3">
    <source>
        <dbReference type="EMBL" id="COX73093.1"/>
    </source>
</evidence>
<dbReference type="Proteomes" id="UP000046947">
    <property type="component" value="Unassembled WGS sequence"/>
</dbReference>
<organism evidence="3 4">
    <name type="scientific">Mycobacterium tuberculosis</name>
    <dbReference type="NCBI Taxonomy" id="1773"/>
    <lineage>
        <taxon>Bacteria</taxon>
        <taxon>Bacillati</taxon>
        <taxon>Actinomycetota</taxon>
        <taxon>Actinomycetes</taxon>
        <taxon>Mycobacteriales</taxon>
        <taxon>Mycobacteriaceae</taxon>
        <taxon>Mycobacterium</taxon>
        <taxon>Mycobacterium tuberculosis complex</taxon>
    </lineage>
</organism>
<gene>
    <name evidence="2" type="ORF">ERS007657_03900</name>
    <name evidence="1" type="ORF">ERS007688_04484</name>
    <name evidence="3" type="ORF">ERS007720_04836</name>
</gene>
<protein>
    <submittedName>
        <fullName evidence="3">Uncharacterized protein</fullName>
    </submittedName>
</protein>
<accession>A0A655JSL5</accession>
<evidence type="ECO:0000313" key="5">
    <source>
        <dbReference type="Proteomes" id="UP000046680"/>
    </source>
</evidence>
<evidence type="ECO:0000313" key="6">
    <source>
        <dbReference type="Proteomes" id="UP000046947"/>
    </source>
</evidence>
<reference evidence="4 5" key="1">
    <citation type="submission" date="2015-03" db="EMBL/GenBank/DDBJ databases">
        <authorList>
            <consortium name="Pathogen Informatics"/>
        </authorList>
    </citation>
    <scope>NUCLEOTIDE SEQUENCE [LARGE SCALE GENOMIC DNA]</scope>
    <source>
        <strain evidence="2 5">C09601061</strain>
        <strain evidence="1 6">H09601792</strain>
        <strain evidence="3 4">M09401471</strain>
    </source>
</reference>
<name>A0A655JSL5_MYCTX</name>